<dbReference type="GO" id="GO:0005524">
    <property type="term" value="F:ATP binding"/>
    <property type="evidence" value="ECO:0007669"/>
    <property type="project" value="InterPro"/>
</dbReference>
<name>A0A644XKS5_9ZZZZ</name>
<reference evidence="2" key="1">
    <citation type="submission" date="2019-08" db="EMBL/GenBank/DDBJ databases">
        <authorList>
            <person name="Kucharzyk K."/>
            <person name="Murdoch R.W."/>
            <person name="Higgins S."/>
            <person name="Loffler F."/>
        </authorList>
    </citation>
    <scope>NUCLEOTIDE SEQUENCE</scope>
</reference>
<organism evidence="2">
    <name type="scientific">bioreactor metagenome</name>
    <dbReference type="NCBI Taxonomy" id="1076179"/>
    <lineage>
        <taxon>unclassified sequences</taxon>
        <taxon>metagenomes</taxon>
        <taxon>ecological metagenomes</taxon>
    </lineage>
</organism>
<dbReference type="AlphaFoldDB" id="A0A644XKS5"/>
<evidence type="ECO:0000259" key="1">
    <source>
        <dbReference type="Pfam" id="PF00004"/>
    </source>
</evidence>
<dbReference type="InterPro" id="IPR027417">
    <property type="entry name" value="P-loop_NTPase"/>
</dbReference>
<comment type="caution">
    <text evidence="2">The sequence shown here is derived from an EMBL/GenBank/DDBJ whole genome shotgun (WGS) entry which is preliminary data.</text>
</comment>
<dbReference type="InterPro" id="IPR003959">
    <property type="entry name" value="ATPase_AAA_core"/>
</dbReference>
<dbReference type="EMBL" id="VSSQ01002595">
    <property type="protein sequence ID" value="MPM16358.1"/>
    <property type="molecule type" value="Genomic_DNA"/>
</dbReference>
<dbReference type="SUPFAM" id="SSF52540">
    <property type="entry name" value="P-loop containing nucleoside triphosphate hydrolases"/>
    <property type="match status" value="1"/>
</dbReference>
<sequence>MGPPGIGKTAIMEQIAAELDVALVSYSMTHHTRQSALGLPFIEKKLYGGVEYSVSEYTMSEIIASVYDMMETIGKKEGILFLDEINCVSETLTPAMLQFLQYKIFGRHRVPDGWIVVTAGNPPEYNNSVREFDIVTWDRLKRIDVGPDYKIWKEYAVKSGVHPAITTYLDIKTDDFYKIESTVDGKTFVTARGWSDLSEMIHLYEQHNIKVDEKLIGQYLQNKTIAKNFAVYYDLFLKYRSDYQIDSILAGKAPVEIIDRAKKAKFDERLALLGLLIDGITLKLREVCNVEQVMAGLMSVLKEVRVQLARPGANATDILEKQIEKKNTELLNGKKAASLSADAELALRELVEILKQQLARLYTNDGSEPFVLLKADFDKRVKDMKKMTDAAGKNLSNVFSFCEEAFGDGQELLILVTELTISYYGSHFISRYGCDEYFKHNKKLLFYERQKELIIEIEKFELDE</sequence>
<dbReference type="Pfam" id="PF00004">
    <property type="entry name" value="AAA"/>
    <property type="match status" value="1"/>
</dbReference>
<evidence type="ECO:0000313" key="2">
    <source>
        <dbReference type="EMBL" id="MPM16358.1"/>
    </source>
</evidence>
<accession>A0A644XKS5</accession>
<gene>
    <name evidence="2" type="ORF">SDC9_62736</name>
</gene>
<feature type="domain" description="ATPase AAA-type core" evidence="1">
    <location>
        <begin position="2"/>
        <end position="91"/>
    </location>
</feature>
<dbReference type="CDD" id="cd00009">
    <property type="entry name" value="AAA"/>
    <property type="match status" value="1"/>
</dbReference>
<dbReference type="Gene3D" id="3.40.50.300">
    <property type="entry name" value="P-loop containing nucleotide triphosphate hydrolases"/>
    <property type="match status" value="1"/>
</dbReference>
<protein>
    <recommendedName>
        <fullName evidence="1">ATPase AAA-type core domain-containing protein</fullName>
    </recommendedName>
</protein>
<proteinExistence type="predicted"/>
<dbReference type="GO" id="GO:0016887">
    <property type="term" value="F:ATP hydrolysis activity"/>
    <property type="evidence" value="ECO:0007669"/>
    <property type="project" value="InterPro"/>
</dbReference>